<dbReference type="EMBL" id="JSAM01000055">
    <property type="protein sequence ID" value="KIA77914.1"/>
    <property type="molecule type" value="Genomic_DNA"/>
</dbReference>
<dbReference type="PANTHER" id="PTHR11102">
    <property type="entry name" value="SEL-1-LIKE PROTEIN"/>
    <property type="match status" value="1"/>
</dbReference>
<dbReference type="PATRIC" id="fig|83552.4.peg.917"/>
<evidence type="ECO:0008006" key="3">
    <source>
        <dbReference type="Google" id="ProtNLM"/>
    </source>
</evidence>
<proteinExistence type="predicted"/>
<gene>
    <name evidence="1" type="ORF">DB43_FK00190</name>
</gene>
<name>A0A0C1ENN1_9BACT</name>
<evidence type="ECO:0000313" key="2">
    <source>
        <dbReference type="Proteomes" id="UP000031307"/>
    </source>
</evidence>
<dbReference type="AlphaFoldDB" id="A0A0C1ENN1"/>
<dbReference type="InterPro" id="IPR011990">
    <property type="entry name" value="TPR-like_helical_dom_sf"/>
</dbReference>
<dbReference type="InterPro" id="IPR050767">
    <property type="entry name" value="Sel1_AlgK"/>
</dbReference>
<dbReference type="SMART" id="SM00671">
    <property type="entry name" value="SEL1"/>
    <property type="match status" value="11"/>
</dbReference>
<protein>
    <recommendedName>
        <fullName evidence="3">Sel1 repeat family protein</fullName>
    </recommendedName>
</protein>
<dbReference type="Gene3D" id="1.25.40.10">
    <property type="entry name" value="Tetratricopeptide repeat domain"/>
    <property type="match status" value="4"/>
</dbReference>
<evidence type="ECO:0000313" key="1">
    <source>
        <dbReference type="EMBL" id="KIA77914.1"/>
    </source>
</evidence>
<dbReference type="PANTHER" id="PTHR11102:SF160">
    <property type="entry name" value="ERAD-ASSOCIATED E3 UBIQUITIN-PROTEIN LIGASE COMPONENT HRD3"/>
    <property type="match status" value="1"/>
</dbReference>
<comment type="caution">
    <text evidence="1">The sequence shown here is derived from an EMBL/GenBank/DDBJ whole genome shotgun (WGS) entry which is preliminary data.</text>
</comment>
<accession>A0A0C1ENN1</accession>
<sequence length="630" mass="71829">MNSLFFQGYVEKDRLILPNDNHGIRIEGRIVGCIKDLFAYFGMGKGTIAIQGTNHKIWRLNKQSAINWLHTIGDKTDLVGLDQKNNQIISDKVTYLYVKKRAERSATSCFYLGYLYELGIGVEQSYEEAFLNYKKALQHQSHHPYYLLAHLKMGDFLAKGIGTLVDKDQALSHYDQAFGGMNCLVIGIDLKRRKIHDKNFDLHVFLADMYEEGKGVKKSPEEATMHYQKAADQGNAYAQGALALKYLNGSGVTASVSKAKKLAHQSAKKRHPFGQYVLALIYERKGETLLAKKWIEKSASQGFALAQQHLARLCAANGSNEQSLELYKKAALQGLSESQFQVGRMLQEEDVQRYEISNEDVVSWYKKSAEQDNVEAQIALGMLYYAEQEENASLEQTLYWLKRASALNPERVKLKLDQMRNDLEIDANSGNIQAQLNLGELHRSTDETFNWYERAAEQGSAEAEYRLANLYANESEANALKYYRRAADKGHPLAQYQLGIWYFDGRNPMENLKGAVKLLKQSAQQNCTKARDFLFKRQIDDNVQLKSLKHDFLVKIDGSSLSKSISFMELFETVEYKRSIFKNSPRSLELLEKDIEDLTTSLNAHLKVHLDWSKELLEKADERLQFSNNA</sequence>
<dbReference type="Proteomes" id="UP000031307">
    <property type="component" value="Unassembled WGS sequence"/>
</dbReference>
<organism evidence="1 2">
    <name type="scientific">Parachlamydia acanthamoebae</name>
    <dbReference type="NCBI Taxonomy" id="83552"/>
    <lineage>
        <taxon>Bacteria</taxon>
        <taxon>Pseudomonadati</taxon>
        <taxon>Chlamydiota</taxon>
        <taxon>Chlamydiia</taxon>
        <taxon>Parachlamydiales</taxon>
        <taxon>Parachlamydiaceae</taxon>
        <taxon>Parachlamydia</taxon>
    </lineage>
</organism>
<dbReference type="InterPro" id="IPR006597">
    <property type="entry name" value="Sel1-like"/>
</dbReference>
<dbReference type="SUPFAM" id="SSF81901">
    <property type="entry name" value="HCP-like"/>
    <property type="match status" value="4"/>
</dbReference>
<dbReference type="RefSeq" id="WP_006340771.1">
    <property type="nucleotide sequence ID" value="NZ_JASBUT010000036.1"/>
</dbReference>
<reference evidence="1 2" key="1">
    <citation type="journal article" date="2014" name="Mol. Biol. Evol.">
        <title>Massive expansion of Ubiquitination-related gene families within the Chlamydiae.</title>
        <authorList>
            <person name="Domman D."/>
            <person name="Collingro A."/>
            <person name="Lagkouvardos I."/>
            <person name="Gehre L."/>
            <person name="Weinmaier T."/>
            <person name="Rattei T."/>
            <person name="Subtil A."/>
            <person name="Horn M."/>
        </authorList>
    </citation>
    <scope>NUCLEOTIDE SEQUENCE [LARGE SCALE GENOMIC DNA]</scope>
    <source>
        <strain evidence="1 2">OEW1</strain>
    </source>
</reference>
<dbReference type="Pfam" id="PF08238">
    <property type="entry name" value="Sel1"/>
    <property type="match status" value="11"/>
</dbReference>